<keyword evidence="1" id="KW-1133">Transmembrane helix</keyword>
<keyword evidence="1" id="KW-0812">Transmembrane</keyword>
<comment type="caution">
    <text evidence="2">The sequence shown here is derived from an EMBL/GenBank/DDBJ whole genome shotgun (WGS) entry which is preliminary data.</text>
</comment>
<accession>A0AAU9U4X9</accession>
<dbReference type="Proteomes" id="UP001153954">
    <property type="component" value="Unassembled WGS sequence"/>
</dbReference>
<evidence type="ECO:0000313" key="2">
    <source>
        <dbReference type="EMBL" id="CAH2092760.1"/>
    </source>
</evidence>
<gene>
    <name evidence="2" type="ORF">EEDITHA_LOCUS8488</name>
</gene>
<organism evidence="2 3">
    <name type="scientific">Euphydryas editha</name>
    <name type="common">Edith's checkerspot</name>
    <dbReference type="NCBI Taxonomy" id="104508"/>
    <lineage>
        <taxon>Eukaryota</taxon>
        <taxon>Metazoa</taxon>
        <taxon>Ecdysozoa</taxon>
        <taxon>Arthropoda</taxon>
        <taxon>Hexapoda</taxon>
        <taxon>Insecta</taxon>
        <taxon>Pterygota</taxon>
        <taxon>Neoptera</taxon>
        <taxon>Endopterygota</taxon>
        <taxon>Lepidoptera</taxon>
        <taxon>Glossata</taxon>
        <taxon>Ditrysia</taxon>
        <taxon>Papilionoidea</taxon>
        <taxon>Nymphalidae</taxon>
        <taxon>Nymphalinae</taxon>
        <taxon>Euphydryas</taxon>
    </lineage>
</organism>
<evidence type="ECO:0008006" key="4">
    <source>
        <dbReference type="Google" id="ProtNLM"/>
    </source>
</evidence>
<protein>
    <recommendedName>
        <fullName evidence="4">Calcium signal-modulating cyclophilin ligand</fullName>
    </recommendedName>
</protein>
<evidence type="ECO:0000256" key="1">
    <source>
        <dbReference type="SAM" id="Phobius"/>
    </source>
</evidence>
<feature type="transmembrane region" description="Helical" evidence="1">
    <location>
        <begin position="125"/>
        <end position="143"/>
    </location>
</feature>
<keyword evidence="1" id="KW-0472">Membrane</keyword>
<dbReference type="AlphaFoldDB" id="A0AAU9U4X9"/>
<keyword evidence="3" id="KW-1185">Reference proteome</keyword>
<name>A0AAU9U4X9_EUPED</name>
<sequence length="226" mass="25299">MADAALARREARRRKILENSHNRLQLISGKNGDEVSKEPSFKAPISEPAPENVMFQESTSSNKCVLNGVINTGEPIGFLSTNHENFAIGDGDVTISSHDIAAFVPATSEPTQSPPFMEKLVSYKYDIVLLSLLIQLLYSFSLVTFDNTYFFLPLVLYVTTKLIWFPKQPTSNFANVLLLLNGMSATRVRRLMSVTEWISAFSQDLCVFLFITICLQSLCECMRSNI</sequence>
<feature type="transmembrane region" description="Helical" evidence="1">
    <location>
        <begin position="149"/>
        <end position="165"/>
    </location>
</feature>
<proteinExistence type="predicted"/>
<evidence type="ECO:0000313" key="3">
    <source>
        <dbReference type="Proteomes" id="UP001153954"/>
    </source>
</evidence>
<dbReference type="EMBL" id="CAKOGL010000012">
    <property type="protein sequence ID" value="CAH2092760.1"/>
    <property type="molecule type" value="Genomic_DNA"/>
</dbReference>
<reference evidence="2" key="1">
    <citation type="submission" date="2022-03" db="EMBL/GenBank/DDBJ databases">
        <authorList>
            <person name="Tunstrom K."/>
        </authorList>
    </citation>
    <scope>NUCLEOTIDE SEQUENCE</scope>
</reference>